<dbReference type="InterPro" id="IPR007438">
    <property type="entry name" value="DUF488"/>
</dbReference>
<accession>A0ABW5MZJ6</accession>
<dbReference type="PANTHER" id="PTHR39337:SF1">
    <property type="entry name" value="BLR5642 PROTEIN"/>
    <property type="match status" value="1"/>
</dbReference>
<evidence type="ECO:0000313" key="1">
    <source>
        <dbReference type="EMBL" id="MFD2588815.1"/>
    </source>
</evidence>
<gene>
    <name evidence="1" type="ORF">ACFSQJ_17950</name>
</gene>
<evidence type="ECO:0000313" key="2">
    <source>
        <dbReference type="Proteomes" id="UP001597526"/>
    </source>
</evidence>
<name>A0ABW5MZJ6_9FLAO</name>
<comment type="caution">
    <text evidence="1">The sequence shown here is derived from an EMBL/GenBank/DDBJ whole genome shotgun (WGS) entry which is preliminary data.</text>
</comment>
<dbReference type="Proteomes" id="UP001597526">
    <property type="component" value="Unassembled WGS sequence"/>
</dbReference>
<proteinExistence type="predicted"/>
<dbReference type="EMBL" id="JBHULB010000082">
    <property type="protein sequence ID" value="MFD2588815.1"/>
    <property type="molecule type" value="Genomic_DNA"/>
</dbReference>
<reference evidence="2" key="1">
    <citation type="journal article" date="2019" name="Int. J. Syst. Evol. Microbiol.">
        <title>The Global Catalogue of Microorganisms (GCM) 10K type strain sequencing project: providing services to taxonomists for standard genome sequencing and annotation.</title>
        <authorList>
            <consortium name="The Broad Institute Genomics Platform"/>
            <consortium name="The Broad Institute Genome Sequencing Center for Infectious Disease"/>
            <person name="Wu L."/>
            <person name="Ma J."/>
        </authorList>
    </citation>
    <scope>NUCLEOTIDE SEQUENCE [LARGE SCALE GENOMIC DNA]</scope>
    <source>
        <strain evidence="2">KCTC 52368</strain>
    </source>
</reference>
<dbReference type="PANTHER" id="PTHR39337">
    <property type="entry name" value="BLR5642 PROTEIN"/>
    <property type="match status" value="1"/>
</dbReference>
<protein>
    <submittedName>
        <fullName evidence="1">DUF488 family protein</fullName>
    </submittedName>
</protein>
<sequence length="295" mass="35099">MYYRRKVILSILQVFNNELEKIQVHKLLFLLSRFKTKKNTYDFVPYKFGSFSFQANADLNTLKKYGIVDETNKSWKKLDETNYLIQLDKEHQKIVSDFRIIYKNKSSDDLIRLTYKNFPYYSINSIVAHKYLNSKELKNLETYKSQENEIILFTIGYEGISLERYLNKLIRNNIKLLCDVRKNAASMKYGFSKKQLENACNGVGIEYIHIPEVGINPDKRKELNTQKDYDILFKEYISKDIPKTTKYQEQIFKLLQENRRIALTCFEANKCQCHRTHLANAISNLEKFNYEIEHL</sequence>
<organism evidence="1 2">
    <name type="scientific">Croceitalea marina</name>
    <dbReference type="NCBI Taxonomy" id="1775166"/>
    <lineage>
        <taxon>Bacteria</taxon>
        <taxon>Pseudomonadati</taxon>
        <taxon>Bacteroidota</taxon>
        <taxon>Flavobacteriia</taxon>
        <taxon>Flavobacteriales</taxon>
        <taxon>Flavobacteriaceae</taxon>
        <taxon>Croceitalea</taxon>
    </lineage>
</organism>
<dbReference type="Pfam" id="PF04343">
    <property type="entry name" value="DUF488"/>
    <property type="match status" value="1"/>
</dbReference>
<dbReference type="RefSeq" id="WP_377768280.1">
    <property type="nucleotide sequence ID" value="NZ_JBHULB010000082.1"/>
</dbReference>
<keyword evidence="2" id="KW-1185">Reference proteome</keyword>